<keyword evidence="1" id="KW-1185">Reference proteome</keyword>
<proteinExistence type="predicted"/>
<accession>A0ABM1RP05</accession>
<feature type="non-terminal residue" evidence="2">
    <location>
        <position position="1"/>
    </location>
</feature>
<sequence length="110" mass="12068">KAFTKTFGVFHLLGDEEDIINKKPLAGSQVSGVTAVVSTVTKPAYGVAHKDLEVPKLLAAHKSLDNNPRREIIQAPVRKKSVLSAFFFVKQKAPKLKAGYTSRENTNSLY</sequence>
<name>A0ABM1RP05_CAMSA</name>
<reference evidence="2" key="2">
    <citation type="submission" date="2025-08" db="UniProtKB">
        <authorList>
            <consortium name="RefSeq"/>
        </authorList>
    </citation>
    <scope>IDENTIFICATION</scope>
    <source>
        <tissue evidence="2">Leaf</tissue>
    </source>
</reference>
<dbReference type="Proteomes" id="UP000694864">
    <property type="component" value="Chromosome 5"/>
</dbReference>
<reference evidence="1" key="1">
    <citation type="journal article" date="2014" name="Nat. Commun.">
        <title>The emerging biofuel crop Camelina sativa retains a highly undifferentiated hexaploid genome structure.</title>
        <authorList>
            <person name="Kagale S."/>
            <person name="Koh C."/>
            <person name="Nixon J."/>
            <person name="Bollina V."/>
            <person name="Clarke W.E."/>
            <person name="Tuteja R."/>
            <person name="Spillane C."/>
            <person name="Robinson S.J."/>
            <person name="Links M.G."/>
            <person name="Clarke C."/>
            <person name="Higgins E.E."/>
            <person name="Huebert T."/>
            <person name="Sharpe A.G."/>
            <person name="Parkin I.A."/>
        </authorList>
    </citation>
    <scope>NUCLEOTIDE SEQUENCE [LARGE SCALE GENOMIC DNA]</scope>
    <source>
        <strain evidence="1">cv. DH55</strain>
    </source>
</reference>
<evidence type="ECO:0000313" key="1">
    <source>
        <dbReference type="Proteomes" id="UP000694864"/>
    </source>
</evidence>
<protein>
    <submittedName>
        <fullName evidence="2">Protein ABIL1-like</fullName>
    </submittedName>
</protein>
<evidence type="ECO:0000313" key="2">
    <source>
        <dbReference type="RefSeq" id="XP_019100743.1"/>
    </source>
</evidence>
<dbReference type="GeneID" id="104788886"/>
<dbReference type="RefSeq" id="XP_019100743.1">
    <property type="nucleotide sequence ID" value="XM_019245198.1"/>
</dbReference>
<organism evidence="1 2">
    <name type="scientific">Camelina sativa</name>
    <name type="common">False flax</name>
    <name type="synonym">Myagrum sativum</name>
    <dbReference type="NCBI Taxonomy" id="90675"/>
    <lineage>
        <taxon>Eukaryota</taxon>
        <taxon>Viridiplantae</taxon>
        <taxon>Streptophyta</taxon>
        <taxon>Embryophyta</taxon>
        <taxon>Tracheophyta</taxon>
        <taxon>Spermatophyta</taxon>
        <taxon>Magnoliopsida</taxon>
        <taxon>eudicotyledons</taxon>
        <taxon>Gunneridae</taxon>
        <taxon>Pentapetalae</taxon>
        <taxon>rosids</taxon>
        <taxon>malvids</taxon>
        <taxon>Brassicales</taxon>
        <taxon>Brassicaceae</taxon>
        <taxon>Camelineae</taxon>
        <taxon>Camelina</taxon>
    </lineage>
</organism>
<gene>
    <name evidence="2" type="primary">LOC104788886</name>
</gene>